<evidence type="ECO:0000313" key="2">
    <source>
        <dbReference type="EMBL" id="REF95865.1"/>
    </source>
</evidence>
<dbReference type="InterPro" id="IPR027395">
    <property type="entry name" value="WH_DNA-bd_dom"/>
</dbReference>
<dbReference type="RefSeq" id="WP_116067479.1">
    <property type="nucleotide sequence ID" value="NZ_BONB01000116.1"/>
</dbReference>
<comment type="caution">
    <text evidence="2">The sequence shown here is derived from an EMBL/GenBank/DDBJ whole genome shotgun (WGS) entry which is preliminary data.</text>
</comment>
<dbReference type="SUPFAM" id="SSF46785">
    <property type="entry name" value="Winged helix' DNA-binding domain"/>
    <property type="match status" value="1"/>
</dbReference>
<dbReference type="Gene3D" id="1.10.10.10">
    <property type="entry name" value="Winged helix-like DNA-binding domain superfamily/Winged helix DNA-binding domain"/>
    <property type="match status" value="1"/>
</dbReference>
<proteinExistence type="predicted"/>
<protein>
    <submittedName>
        <fullName evidence="2">Winged helix DNA-binding protein</fullName>
    </submittedName>
</protein>
<dbReference type="PANTHER" id="PTHR37318">
    <property type="entry name" value="BSL7504 PROTEIN"/>
    <property type="match status" value="1"/>
</dbReference>
<accession>A0A3D9ZF30</accession>
<reference evidence="2 3" key="1">
    <citation type="submission" date="2018-08" db="EMBL/GenBank/DDBJ databases">
        <title>Sequencing the genomes of 1000 actinobacteria strains.</title>
        <authorList>
            <person name="Klenk H.-P."/>
        </authorList>
    </citation>
    <scope>NUCLEOTIDE SEQUENCE [LARGE SCALE GENOMIC DNA]</scope>
    <source>
        <strain evidence="2 3">DSM 44099</strain>
    </source>
</reference>
<dbReference type="GO" id="GO:0003677">
    <property type="term" value="F:DNA binding"/>
    <property type="evidence" value="ECO:0007669"/>
    <property type="project" value="UniProtKB-KW"/>
</dbReference>
<dbReference type="InterPro" id="IPR011991">
    <property type="entry name" value="ArsR-like_HTH"/>
</dbReference>
<dbReference type="CDD" id="cd00090">
    <property type="entry name" value="HTH_ARSR"/>
    <property type="match status" value="1"/>
</dbReference>
<feature type="domain" description="Winged helix DNA-binding" evidence="1">
    <location>
        <begin position="14"/>
        <end position="92"/>
    </location>
</feature>
<dbReference type="PANTHER" id="PTHR37318:SF1">
    <property type="entry name" value="BSL7504 PROTEIN"/>
    <property type="match status" value="1"/>
</dbReference>
<dbReference type="OrthoDB" id="4952043at2"/>
<dbReference type="EMBL" id="QUMQ01000001">
    <property type="protein sequence ID" value="REF95865.1"/>
    <property type="molecule type" value="Genomic_DNA"/>
</dbReference>
<evidence type="ECO:0000259" key="1">
    <source>
        <dbReference type="Pfam" id="PF13601"/>
    </source>
</evidence>
<name>A0A3D9ZF30_9ACTN</name>
<dbReference type="InterPro" id="IPR036390">
    <property type="entry name" value="WH_DNA-bd_sf"/>
</dbReference>
<gene>
    <name evidence="2" type="ORF">DFJ67_1828</name>
</gene>
<sequence>MIDGLDPIIHVPKRLAAMAILANAPSVSFRFLRDHLGLSESDLSKQMSTLESAGYVKSTKDGHGRGGSTTYRMTAEGEQAYKAHCAALRSLLDGA</sequence>
<keyword evidence="2" id="KW-0238">DNA-binding</keyword>
<keyword evidence="3" id="KW-1185">Reference proteome</keyword>
<dbReference type="Pfam" id="PF13601">
    <property type="entry name" value="HTH_34"/>
    <property type="match status" value="1"/>
</dbReference>
<dbReference type="InterPro" id="IPR036388">
    <property type="entry name" value="WH-like_DNA-bd_sf"/>
</dbReference>
<dbReference type="AlphaFoldDB" id="A0A3D9ZF30"/>
<evidence type="ECO:0000313" key="3">
    <source>
        <dbReference type="Proteomes" id="UP000256913"/>
    </source>
</evidence>
<organism evidence="2 3">
    <name type="scientific">Asanoa ferruginea</name>
    <dbReference type="NCBI Taxonomy" id="53367"/>
    <lineage>
        <taxon>Bacteria</taxon>
        <taxon>Bacillati</taxon>
        <taxon>Actinomycetota</taxon>
        <taxon>Actinomycetes</taxon>
        <taxon>Micromonosporales</taxon>
        <taxon>Micromonosporaceae</taxon>
        <taxon>Asanoa</taxon>
    </lineage>
</organism>
<dbReference type="Proteomes" id="UP000256913">
    <property type="component" value="Unassembled WGS sequence"/>
</dbReference>